<evidence type="ECO:0000259" key="1">
    <source>
        <dbReference type="Pfam" id="PF20803"/>
    </source>
</evidence>
<proteinExistence type="predicted"/>
<gene>
    <name evidence="2" type="ORF">A2W54_02565</name>
</gene>
<feature type="domain" description="Transcriptional repressor PaaX-like central Cas2-like" evidence="1">
    <location>
        <begin position="105"/>
        <end position="178"/>
    </location>
</feature>
<dbReference type="InterPro" id="IPR048846">
    <property type="entry name" value="PaaX-like_central"/>
</dbReference>
<dbReference type="Pfam" id="PF20803">
    <property type="entry name" value="PaaX_M"/>
    <property type="match status" value="1"/>
</dbReference>
<name>A0A1F5WSU7_9BACT</name>
<protein>
    <recommendedName>
        <fullName evidence="1">Transcriptional repressor PaaX-like central Cas2-like domain-containing protein</fullName>
    </recommendedName>
</protein>
<evidence type="ECO:0000313" key="3">
    <source>
        <dbReference type="Proteomes" id="UP000178425"/>
    </source>
</evidence>
<reference evidence="2 3" key="1">
    <citation type="journal article" date="2016" name="Nat. Commun.">
        <title>Thousands of microbial genomes shed light on interconnected biogeochemical processes in an aquifer system.</title>
        <authorList>
            <person name="Anantharaman K."/>
            <person name="Brown C.T."/>
            <person name="Hug L.A."/>
            <person name="Sharon I."/>
            <person name="Castelle C.J."/>
            <person name="Probst A.J."/>
            <person name="Thomas B.C."/>
            <person name="Singh A."/>
            <person name="Wilkins M.J."/>
            <person name="Karaoz U."/>
            <person name="Brodie E.L."/>
            <person name="Williams K.H."/>
            <person name="Hubbard S.S."/>
            <person name="Banfield J.F."/>
        </authorList>
    </citation>
    <scope>NUCLEOTIDE SEQUENCE [LARGE SCALE GENOMIC DNA]</scope>
</reference>
<dbReference type="Proteomes" id="UP000178425">
    <property type="component" value="Unassembled WGS sequence"/>
</dbReference>
<accession>A0A1F5WSU7</accession>
<dbReference type="AlphaFoldDB" id="A0A1F5WSU7"/>
<sequence>MPFKKLNNYKKPTLTFLLLKAVFDLGAVTVDSFLPAKYPQAKMWRQILGLDKSYKFSKQSFSTILCRLQKQGLIEREKGKWNITNLGAKIVKGTKFRPSELPEKDGVIRLVIFDIPEKERKKRLWLRLELLACDYGLLQKSVWVGYCPLPKDFLDSLEYLNLRPYVQIFSIKHSGTLKEENY</sequence>
<organism evidence="2 3">
    <name type="scientific">Candidatus Giovannonibacteria bacterium RIFCSPHIGHO2_02_43_13</name>
    <dbReference type="NCBI Taxonomy" id="1798330"/>
    <lineage>
        <taxon>Bacteria</taxon>
        <taxon>Candidatus Giovannoniibacteriota</taxon>
    </lineage>
</organism>
<dbReference type="EMBL" id="MFHI01000021">
    <property type="protein sequence ID" value="OGF78713.1"/>
    <property type="molecule type" value="Genomic_DNA"/>
</dbReference>
<evidence type="ECO:0000313" key="2">
    <source>
        <dbReference type="EMBL" id="OGF78713.1"/>
    </source>
</evidence>
<comment type="caution">
    <text evidence="2">The sequence shown here is derived from an EMBL/GenBank/DDBJ whole genome shotgun (WGS) entry which is preliminary data.</text>
</comment>